<dbReference type="Proteomes" id="UP000504606">
    <property type="component" value="Unplaced"/>
</dbReference>
<dbReference type="KEGG" id="foc:113213668"/>
<dbReference type="GO" id="GO:0032467">
    <property type="term" value="P:positive regulation of cytokinesis"/>
    <property type="evidence" value="ECO:0007669"/>
    <property type="project" value="InterPro"/>
</dbReference>
<feature type="region of interest" description="Disordered" evidence="2">
    <location>
        <begin position="567"/>
        <end position="636"/>
    </location>
</feature>
<dbReference type="AlphaFoldDB" id="A0A9C6UBV7"/>
<dbReference type="GO" id="GO:0005813">
    <property type="term" value="C:centrosome"/>
    <property type="evidence" value="ECO:0007669"/>
    <property type="project" value="InterPro"/>
</dbReference>
<keyword evidence="1" id="KW-0175">Coiled coil</keyword>
<dbReference type="GeneID" id="113213668"/>
<feature type="coiled-coil region" evidence="1">
    <location>
        <begin position="383"/>
        <end position="468"/>
    </location>
</feature>
<dbReference type="PANTHER" id="PTHR21616">
    <property type="entry name" value="CENTROSOME SPINDLE POLE ASSOCIATED PROTEIN"/>
    <property type="match status" value="1"/>
</dbReference>
<reference evidence="4" key="1">
    <citation type="journal article" date="2018" name="Proc. Natl. Acad. Sci. U.S.A.">
        <title>Phylogenomics and the evolution of hemipteroid insects.</title>
        <authorList>
            <person name="Johnson K.P."/>
            <person name="Dietrich C.H."/>
            <person name="Friedrich F."/>
            <person name="Beutel R.G."/>
            <person name="Wipfler B."/>
            <person name="Peters R.S."/>
            <person name="Allen J.M."/>
            <person name="Petersen M."/>
            <person name="Donath A."/>
            <person name="Walden K.K."/>
            <person name="Kozlov A.M."/>
            <person name="Podsiadlowski L."/>
            <person name="Mayer C."/>
            <person name="Meusemann K."/>
            <person name="Vasilikopoulos A."/>
            <person name="Waterhouse R.M."/>
            <person name="Cameron S.L."/>
            <person name="Weirauch C."/>
            <person name="Swanson D.R."/>
            <person name="Percy D.M."/>
            <person name="Hardy N.B."/>
            <person name="Terry I."/>
            <person name="Liu S."/>
            <person name="Zhou X."/>
            <person name="Misof B."/>
            <person name="Robertson H.M."/>
            <person name="Yoshizawa K."/>
        </authorList>
    </citation>
    <scope>NUCLEOTIDE SEQUENCE</scope>
    <source>
        <tissue evidence="4">Whole organism</tissue>
    </source>
</reference>
<dbReference type="OrthoDB" id="7735955at2759"/>
<accession>A0A9C6UBV7</accession>
<evidence type="ECO:0000256" key="1">
    <source>
        <dbReference type="SAM" id="Coils"/>
    </source>
</evidence>
<feature type="compositionally biased region" description="Polar residues" evidence="2">
    <location>
        <begin position="278"/>
        <end position="289"/>
    </location>
</feature>
<dbReference type="InterPro" id="IPR026708">
    <property type="entry name" value="CSPP1"/>
</dbReference>
<feature type="compositionally biased region" description="Basic residues" evidence="2">
    <location>
        <begin position="577"/>
        <end position="610"/>
    </location>
</feature>
<proteinExistence type="predicted"/>
<protein>
    <submittedName>
        <fullName evidence="4">Centrosome and spindle pole associated protein 1-like isoform X1</fullName>
    </submittedName>
</protein>
<feature type="region of interest" description="Disordered" evidence="2">
    <location>
        <begin position="266"/>
        <end position="289"/>
    </location>
</feature>
<gene>
    <name evidence="4" type="primary">LOC113213668</name>
</gene>
<reference evidence="4" key="2">
    <citation type="submission" date="2025-08" db="UniProtKB">
        <authorList>
            <consortium name="RefSeq"/>
        </authorList>
    </citation>
    <scope>IDENTIFICATION</scope>
    <source>
        <tissue evidence="4">Whole organism</tissue>
    </source>
</reference>
<dbReference type="GO" id="GO:0005874">
    <property type="term" value="C:microtubule"/>
    <property type="evidence" value="ECO:0007669"/>
    <property type="project" value="InterPro"/>
</dbReference>
<feature type="region of interest" description="Disordered" evidence="2">
    <location>
        <begin position="500"/>
        <end position="540"/>
    </location>
</feature>
<organism evidence="3 4">
    <name type="scientific">Frankliniella occidentalis</name>
    <name type="common">Western flower thrips</name>
    <name type="synonym">Euthrips occidentalis</name>
    <dbReference type="NCBI Taxonomy" id="133901"/>
    <lineage>
        <taxon>Eukaryota</taxon>
        <taxon>Metazoa</taxon>
        <taxon>Ecdysozoa</taxon>
        <taxon>Arthropoda</taxon>
        <taxon>Hexapoda</taxon>
        <taxon>Insecta</taxon>
        <taxon>Pterygota</taxon>
        <taxon>Neoptera</taxon>
        <taxon>Paraneoptera</taxon>
        <taxon>Thysanoptera</taxon>
        <taxon>Terebrantia</taxon>
        <taxon>Thripoidea</taxon>
        <taxon>Thripidae</taxon>
        <taxon>Frankliniella</taxon>
    </lineage>
</organism>
<keyword evidence="3" id="KW-1185">Reference proteome</keyword>
<evidence type="ECO:0000313" key="3">
    <source>
        <dbReference type="Proteomes" id="UP000504606"/>
    </source>
</evidence>
<feature type="compositionally biased region" description="Low complexity" evidence="2">
    <location>
        <begin position="567"/>
        <end position="576"/>
    </location>
</feature>
<evidence type="ECO:0000313" key="4">
    <source>
        <dbReference type="RefSeq" id="XP_052123914.1"/>
    </source>
</evidence>
<name>A0A9C6UBV7_FRAOC</name>
<dbReference type="GO" id="GO:0000922">
    <property type="term" value="C:spindle pole"/>
    <property type="evidence" value="ECO:0007669"/>
    <property type="project" value="InterPro"/>
</dbReference>
<evidence type="ECO:0000256" key="2">
    <source>
        <dbReference type="SAM" id="MobiDB-lite"/>
    </source>
</evidence>
<sequence length="718" mass="82379">MDLQDLRAFIASQKARLEEERCALRRRSPLPPSEQEKRQQDLPPFPRNNDGAWNNTNHNNNVIDSLQIQDVLCERIANLSNFRDQVCLQPNVDQKDPTSECSPPLQNESVQVSVAEEKENNQVFLHPQPKISSDVVGSREVESCLKSSDPLKIVVDDNSVKETRKEVGIQKKQYFPAALSREQEVERLQEKFSSAPFWEGFGSSATTKKWSPNPTDRMVRIGEFSPSNPDLQAPGKALLGLGEYEDRRRQLLEKKKQEYKEYLSQNRNTLQKTDHLQHPSTKSSFDQPTPQIILTTDNLNGSVNSVDAATQTESWLAEQFHKESSSSHAEHNHVAQSADTLMQPLSPREKHNMELRHHCAPCFVSLAHASQTTEQLPDARMRQLQLQEELRLQIEEKRKLEAERRAQERKEEEALQKRVAEQQARLQAEFERDEKLRRDREIQKQQQIEEFQRRQEELKAESEALKQEGRRQKLHASEINSQAPFSVEIPVGAKNAHLVPPAEPAPVSILKSTSPPLRSPRRAAHGSQYPDEGPPSPRALIKVLEGPTLPLHLEDSLPIPLMPVVHSNSQSLSSQRSPHRSRHVSPSRSPRHSPHHSPHRSPHRAPRRSPSRFIPEQNWNVPVAPHHHPSTRGPSDAMRNLEERWKVPAVQKNVCVRGKTNVQNGGGSNVLTQLGAFRRQLQIEHMRMEEKVKEKHHPQHYNQQYYQQHIAKRNRQEY</sequence>
<dbReference type="RefSeq" id="XP_052123914.1">
    <property type="nucleotide sequence ID" value="XM_052267954.1"/>
</dbReference>
<dbReference type="PANTHER" id="PTHR21616:SF2">
    <property type="entry name" value="CENTROSOME AND SPINDLE POLE-ASSOCIATED PROTEIN 1"/>
    <property type="match status" value="1"/>
</dbReference>
<feature type="region of interest" description="Disordered" evidence="2">
    <location>
        <begin position="22"/>
        <end position="58"/>
    </location>
</feature>